<dbReference type="Proteomes" id="UP000308600">
    <property type="component" value="Unassembled WGS sequence"/>
</dbReference>
<sequence>MAPTHPILRQHFDTSEIAFAKIDHEIAIFQEGIRALRAFRNTFTPVYRLPPEILARVFSFFQGFLNSEKDYYGKVTFKWLTVTRISQHWRNIAIGSPGLWSHISSGYPERIFNLWVQRSKAAPLFVQLSHASSQDAHIITTSLSRIQELKLTVNSMMWNDFWSNLSSPAPLLEYLAINIVETGEPLAILSDRTFAGMTPHLRCLELDSGCSLDINSSFFKDVTVFKLHDPSQRMTITDLFTVIRKLPLLTSLTLDNVLQNDIAPVSNRHDVIDLPHLKYLSIIGESLAPDLCLLSHLSFSSNTTLVFGSEAMTEDPVSALSDFLRVQKAARHPDSPPSPSISINLHWISNIVRLSITIDGAEPVVDFLQFKLIGPRVGPLEIPDNPTIVALFSSLPLPSLSSFTTSCDIDVGIWANVLGPLPKLERISASGSQAVNMLSAITDDFKGGLPTTGTQTVQPIGWVPIFPQLEEIEVCDTTFPESITDLVGALGTRRDVGKGIKTFTVKECLNVDRATVDQLSSCVSNLVWDGWRPRQTSQRQYVYKDDSSDSDYDD</sequence>
<reference evidence="1 2" key="1">
    <citation type="journal article" date="2019" name="Nat. Ecol. Evol.">
        <title>Megaphylogeny resolves global patterns of mushroom evolution.</title>
        <authorList>
            <person name="Varga T."/>
            <person name="Krizsan K."/>
            <person name="Foldi C."/>
            <person name="Dima B."/>
            <person name="Sanchez-Garcia M."/>
            <person name="Sanchez-Ramirez S."/>
            <person name="Szollosi G.J."/>
            <person name="Szarkandi J.G."/>
            <person name="Papp V."/>
            <person name="Albert L."/>
            <person name="Andreopoulos W."/>
            <person name="Angelini C."/>
            <person name="Antonin V."/>
            <person name="Barry K.W."/>
            <person name="Bougher N.L."/>
            <person name="Buchanan P."/>
            <person name="Buyck B."/>
            <person name="Bense V."/>
            <person name="Catcheside P."/>
            <person name="Chovatia M."/>
            <person name="Cooper J."/>
            <person name="Damon W."/>
            <person name="Desjardin D."/>
            <person name="Finy P."/>
            <person name="Geml J."/>
            <person name="Haridas S."/>
            <person name="Hughes K."/>
            <person name="Justo A."/>
            <person name="Karasinski D."/>
            <person name="Kautmanova I."/>
            <person name="Kiss B."/>
            <person name="Kocsube S."/>
            <person name="Kotiranta H."/>
            <person name="LaButti K.M."/>
            <person name="Lechner B.E."/>
            <person name="Liimatainen K."/>
            <person name="Lipzen A."/>
            <person name="Lukacs Z."/>
            <person name="Mihaltcheva S."/>
            <person name="Morgado L.N."/>
            <person name="Niskanen T."/>
            <person name="Noordeloos M.E."/>
            <person name="Ohm R.A."/>
            <person name="Ortiz-Santana B."/>
            <person name="Ovrebo C."/>
            <person name="Racz N."/>
            <person name="Riley R."/>
            <person name="Savchenko A."/>
            <person name="Shiryaev A."/>
            <person name="Soop K."/>
            <person name="Spirin V."/>
            <person name="Szebenyi C."/>
            <person name="Tomsovsky M."/>
            <person name="Tulloss R.E."/>
            <person name="Uehling J."/>
            <person name="Grigoriev I.V."/>
            <person name="Vagvolgyi C."/>
            <person name="Papp T."/>
            <person name="Martin F.M."/>
            <person name="Miettinen O."/>
            <person name="Hibbett D.S."/>
            <person name="Nagy L.G."/>
        </authorList>
    </citation>
    <scope>NUCLEOTIDE SEQUENCE [LARGE SCALE GENOMIC DNA]</scope>
    <source>
        <strain evidence="1 2">NL-1719</strain>
    </source>
</reference>
<keyword evidence="2" id="KW-1185">Reference proteome</keyword>
<gene>
    <name evidence="1" type="ORF">BDN72DRAFT_847600</name>
</gene>
<name>A0ACD3ACH9_9AGAR</name>
<accession>A0ACD3ACH9</accession>
<proteinExistence type="predicted"/>
<evidence type="ECO:0000313" key="1">
    <source>
        <dbReference type="EMBL" id="TFK63437.1"/>
    </source>
</evidence>
<protein>
    <submittedName>
        <fullName evidence="1">Uncharacterized protein</fullName>
    </submittedName>
</protein>
<evidence type="ECO:0000313" key="2">
    <source>
        <dbReference type="Proteomes" id="UP000308600"/>
    </source>
</evidence>
<dbReference type="EMBL" id="ML208522">
    <property type="protein sequence ID" value="TFK63437.1"/>
    <property type="molecule type" value="Genomic_DNA"/>
</dbReference>
<organism evidence="1 2">
    <name type="scientific">Pluteus cervinus</name>
    <dbReference type="NCBI Taxonomy" id="181527"/>
    <lineage>
        <taxon>Eukaryota</taxon>
        <taxon>Fungi</taxon>
        <taxon>Dikarya</taxon>
        <taxon>Basidiomycota</taxon>
        <taxon>Agaricomycotina</taxon>
        <taxon>Agaricomycetes</taxon>
        <taxon>Agaricomycetidae</taxon>
        <taxon>Agaricales</taxon>
        <taxon>Pluteineae</taxon>
        <taxon>Pluteaceae</taxon>
        <taxon>Pluteus</taxon>
    </lineage>
</organism>